<dbReference type="FunFam" id="2.10.25.10:FF:000048">
    <property type="entry name" value="Netrin 3"/>
    <property type="match status" value="1"/>
</dbReference>
<dbReference type="CDD" id="cd00055">
    <property type="entry name" value="EGF_Lam"/>
    <property type="match status" value="3"/>
</dbReference>
<evidence type="ECO:0000259" key="10">
    <source>
        <dbReference type="PROSITE" id="PS50027"/>
    </source>
</evidence>
<keyword evidence="7 8" id="KW-0424">Laminin EGF-like domain</keyword>
<evidence type="ECO:0000256" key="6">
    <source>
        <dbReference type="ARBA" id="ARBA00023180"/>
    </source>
</evidence>
<dbReference type="SMART" id="SM00136">
    <property type="entry name" value="LamNT"/>
    <property type="match status" value="1"/>
</dbReference>
<dbReference type="GO" id="GO:0016358">
    <property type="term" value="P:dendrite development"/>
    <property type="evidence" value="ECO:0007669"/>
    <property type="project" value="TreeGrafter"/>
</dbReference>
<protein>
    <submittedName>
        <fullName evidence="12">Netrin 2</fullName>
    </submittedName>
</protein>
<dbReference type="GO" id="GO:0005604">
    <property type="term" value="C:basement membrane"/>
    <property type="evidence" value="ECO:0007669"/>
    <property type="project" value="TreeGrafter"/>
</dbReference>
<evidence type="ECO:0000256" key="1">
    <source>
        <dbReference type="ARBA" id="ARBA00004613"/>
    </source>
</evidence>
<dbReference type="InterPro" id="IPR050440">
    <property type="entry name" value="Laminin/Netrin_ECM"/>
</dbReference>
<evidence type="ECO:0000313" key="12">
    <source>
        <dbReference type="EMBL" id="AAY23351.1"/>
    </source>
</evidence>
<dbReference type="EMBL" id="AY945305">
    <property type="protein sequence ID" value="AAY23351.1"/>
    <property type="molecule type" value="mRNA"/>
</dbReference>
<dbReference type="PANTHER" id="PTHR10574">
    <property type="entry name" value="NETRIN/LAMININ-RELATED"/>
    <property type="match status" value="1"/>
</dbReference>
<reference evidence="12" key="1">
    <citation type="journal article" date="2005" name="Development">
        <title>Planarian homologs of netrin and netrin receptor are required for proper regeneration of the central nervous system and the maintenance of nervous system architecture.</title>
        <authorList>
            <person name="Cebria F."/>
            <person name="Newmark P.A."/>
        </authorList>
    </citation>
    <scope>NUCLEOTIDE SEQUENCE</scope>
</reference>
<feature type="disulfide bond" evidence="8">
    <location>
        <begin position="452"/>
        <end position="466"/>
    </location>
</feature>
<dbReference type="Gene3D" id="2.60.120.260">
    <property type="entry name" value="Galactose-binding domain-like"/>
    <property type="match status" value="1"/>
</dbReference>
<feature type="signal peptide" evidence="9">
    <location>
        <begin position="1"/>
        <end position="17"/>
    </location>
</feature>
<dbReference type="GO" id="GO:0009887">
    <property type="term" value="P:animal organ morphogenesis"/>
    <property type="evidence" value="ECO:0007669"/>
    <property type="project" value="TreeGrafter"/>
</dbReference>
<keyword evidence="3 9" id="KW-0732">Signal</keyword>
<evidence type="ECO:0000256" key="9">
    <source>
        <dbReference type="SAM" id="SignalP"/>
    </source>
</evidence>
<dbReference type="PANTHER" id="PTHR10574:SF365">
    <property type="entry name" value="NETRIN-A-RELATED"/>
    <property type="match status" value="1"/>
</dbReference>
<dbReference type="GO" id="GO:0005576">
    <property type="term" value="C:extracellular region"/>
    <property type="evidence" value="ECO:0007669"/>
    <property type="project" value="UniProtKB-SubCell"/>
</dbReference>
<dbReference type="Pfam" id="PF24973">
    <property type="entry name" value="EGF_LMN_ATRN"/>
    <property type="match status" value="1"/>
</dbReference>
<dbReference type="SMART" id="SM00180">
    <property type="entry name" value="EGF_Lam"/>
    <property type="match status" value="3"/>
</dbReference>
<evidence type="ECO:0000256" key="5">
    <source>
        <dbReference type="ARBA" id="ARBA00023157"/>
    </source>
</evidence>
<feature type="non-terminal residue" evidence="12">
    <location>
        <position position="482"/>
    </location>
</feature>
<organism evidence="12">
    <name type="scientific">Schmidtea mediterranea</name>
    <name type="common">Freshwater planarian flatworm</name>
    <dbReference type="NCBI Taxonomy" id="79327"/>
    <lineage>
        <taxon>Eukaryota</taxon>
        <taxon>Metazoa</taxon>
        <taxon>Spiralia</taxon>
        <taxon>Lophotrochozoa</taxon>
        <taxon>Platyhelminthes</taxon>
        <taxon>Rhabditophora</taxon>
        <taxon>Seriata</taxon>
        <taxon>Tricladida</taxon>
        <taxon>Continenticola</taxon>
        <taxon>Geoplanoidea</taxon>
        <taxon>Dugesiidae</taxon>
        <taxon>Schmidtea</taxon>
    </lineage>
</organism>
<evidence type="ECO:0000256" key="7">
    <source>
        <dbReference type="ARBA" id="ARBA00023292"/>
    </source>
</evidence>
<dbReference type="SUPFAM" id="SSF57196">
    <property type="entry name" value="EGF/Laminin"/>
    <property type="match status" value="3"/>
</dbReference>
<keyword evidence="4" id="KW-0677">Repeat</keyword>
<dbReference type="InterPro" id="IPR002049">
    <property type="entry name" value="LE_dom"/>
</dbReference>
<feature type="domain" description="Laminin EGF-like" evidence="10">
    <location>
        <begin position="418"/>
        <end position="468"/>
    </location>
</feature>
<feature type="disulfide bond" evidence="8">
    <location>
        <begin position="440"/>
        <end position="449"/>
    </location>
</feature>
<comment type="subcellular location">
    <subcellularLocation>
        <location evidence="1">Secreted</location>
    </subcellularLocation>
</comment>
<proteinExistence type="evidence at transcript level"/>
<evidence type="ECO:0000256" key="8">
    <source>
        <dbReference type="PROSITE-ProRule" id="PRU00460"/>
    </source>
</evidence>
<keyword evidence="6" id="KW-0325">Glycoprotein</keyword>
<evidence type="ECO:0000256" key="2">
    <source>
        <dbReference type="ARBA" id="ARBA00022525"/>
    </source>
</evidence>
<evidence type="ECO:0000256" key="3">
    <source>
        <dbReference type="ARBA" id="ARBA00022729"/>
    </source>
</evidence>
<dbReference type="PROSITE" id="PS51117">
    <property type="entry name" value="LAMININ_NTER"/>
    <property type="match status" value="1"/>
</dbReference>
<dbReference type="Gene3D" id="2.10.25.10">
    <property type="entry name" value="Laminin"/>
    <property type="match status" value="2"/>
</dbReference>
<dbReference type="Pfam" id="PF00053">
    <property type="entry name" value="EGF_laminin"/>
    <property type="match status" value="2"/>
</dbReference>
<dbReference type="PROSITE" id="PS50027">
    <property type="entry name" value="EGF_LAM_2"/>
    <property type="match status" value="1"/>
</dbReference>
<dbReference type="InterPro" id="IPR008211">
    <property type="entry name" value="Laminin_N"/>
</dbReference>
<dbReference type="AlphaFoldDB" id="Q49BF8"/>
<dbReference type="InterPro" id="IPR056863">
    <property type="entry name" value="LMN_ATRN_NET-like_EGF"/>
</dbReference>
<feature type="non-terminal residue" evidence="12">
    <location>
        <position position="1"/>
    </location>
</feature>
<dbReference type="GO" id="GO:0009888">
    <property type="term" value="P:tissue development"/>
    <property type="evidence" value="ECO:0007669"/>
    <property type="project" value="TreeGrafter"/>
</dbReference>
<evidence type="ECO:0000256" key="4">
    <source>
        <dbReference type="ARBA" id="ARBA00022737"/>
    </source>
</evidence>
<evidence type="ECO:0000259" key="11">
    <source>
        <dbReference type="PROSITE" id="PS51117"/>
    </source>
</evidence>
<comment type="caution">
    <text evidence="8">Lacks conserved residue(s) required for the propagation of feature annotation.</text>
</comment>
<dbReference type="PROSITE" id="PS01248">
    <property type="entry name" value="EGF_LAM_1"/>
    <property type="match status" value="1"/>
</dbReference>
<sequence length="482" mass="55027">IFIRTIAILNLSVWIHSVKVIFESQSSPCYLNGRPQQCLPSFTNIIENVKAETTSTCGTNGPEQICRNWYDKTTAEARQYCSICDAKHRSYPPSHITDRHIPKNQTCWFSGPLQENPGQNEVNITVSLKKSFEVYYIALQICGTLPDSIAIYKSLDFGVSWKPWQFFSQDCYRAFKMPTTNEQNSQITPANIHEVLCVELKAPERYNDYGQAETVLPFSTIYGRPSGPPWSQDLVEWMTMTDLRISLMRFTPEKSTPYRLKELYYHTESLPQAPPNLVNHKTEPIVHFGLSDLAVGGRCKCNGHANRCLIDDNDEIKCDCHHNTEGQECERCKSNYLDRPWQRATRQNANVCKLCQCYNHSDKCMFSMGMYKQTRGQHGGVCLECKHNTEGHACDECAAFHYRDITKPVTHPQACTSCKCHTIGSIKQNECDKKTGQCYCRDGVTGQTCDRCKDGYKQSNSTVRPCIPTFYKGFIKSYQDEN</sequence>
<keyword evidence="5 8" id="KW-1015">Disulfide bond</keyword>
<keyword evidence="2" id="KW-0964">Secreted</keyword>
<feature type="chain" id="PRO_5004234793" evidence="9">
    <location>
        <begin position="18"/>
        <end position="482"/>
    </location>
</feature>
<name>Q49BF8_SCHMD</name>
<accession>Q49BF8</accession>
<feature type="domain" description="Laminin N-terminal" evidence="11">
    <location>
        <begin position="34"/>
        <end position="298"/>
    </location>
</feature>
<dbReference type="GO" id="GO:0008045">
    <property type="term" value="P:motor neuron axon guidance"/>
    <property type="evidence" value="ECO:0007669"/>
    <property type="project" value="TreeGrafter"/>
</dbReference>
<dbReference type="Pfam" id="PF00055">
    <property type="entry name" value="Laminin_N"/>
    <property type="match status" value="1"/>
</dbReference>